<feature type="compositionally biased region" description="Low complexity" evidence="1">
    <location>
        <begin position="22"/>
        <end position="32"/>
    </location>
</feature>
<organism evidence="2 3">
    <name type="scientific">Allacma fusca</name>
    <dbReference type="NCBI Taxonomy" id="39272"/>
    <lineage>
        <taxon>Eukaryota</taxon>
        <taxon>Metazoa</taxon>
        <taxon>Ecdysozoa</taxon>
        <taxon>Arthropoda</taxon>
        <taxon>Hexapoda</taxon>
        <taxon>Collembola</taxon>
        <taxon>Symphypleona</taxon>
        <taxon>Sminthuridae</taxon>
        <taxon>Allacma</taxon>
    </lineage>
</organism>
<proteinExistence type="predicted"/>
<dbReference type="Proteomes" id="UP000708208">
    <property type="component" value="Unassembled WGS sequence"/>
</dbReference>
<feature type="region of interest" description="Disordered" evidence="1">
    <location>
        <begin position="1"/>
        <end position="32"/>
    </location>
</feature>
<dbReference type="AlphaFoldDB" id="A0A8J2KUH3"/>
<evidence type="ECO:0000313" key="2">
    <source>
        <dbReference type="EMBL" id="CAG7821828.1"/>
    </source>
</evidence>
<accession>A0A8J2KUH3</accession>
<gene>
    <name evidence="2" type="ORF">AFUS01_LOCUS32136</name>
</gene>
<reference evidence="2" key="1">
    <citation type="submission" date="2021-06" db="EMBL/GenBank/DDBJ databases">
        <authorList>
            <person name="Hodson N. C."/>
            <person name="Mongue J. A."/>
            <person name="Jaron S. K."/>
        </authorList>
    </citation>
    <scope>NUCLEOTIDE SEQUENCE</scope>
</reference>
<protein>
    <submittedName>
        <fullName evidence="2">Uncharacterized protein</fullName>
    </submittedName>
</protein>
<evidence type="ECO:0000256" key="1">
    <source>
        <dbReference type="SAM" id="MobiDB-lite"/>
    </source>
</evidence>
<name>A0A8J2KUH3_9HEXA</name>
<keyword evidence="3" id="KW-1185">Reference proteome</keyword>
<dbReference type="EMBL" id="CAJVCH010522435">
    <property type="protein sequence ID" value="CAG7821828.1"/>
    <property type="molecule type" value="Genomic_DNA"/>
</dbReference>
<evidence type="ECO:0000313" key="3">
    <source>
        <dbReference type="Proteomes" id="UP000708208"/>
    </source>
</evidence>
<sequence>MSTHNQDGDDTPEATLSQQNIMSMRSSSSRRGSVFDTLKRFPSVLNERRRSFLGVATSKDALGGSKRSSAISTAVGIKTKSTHTGATFTNAALAVTFGAETYEHKVERPKPVIIPDFVPIAGITVAGEIKESSSKCR</sequence>
<comment type="caution">
    <text evidence="2">The sequence shown here is derived from an EMBL/GenBank/DDBJ whole genome shotgun (WGS) entry which is preliminary data.</text>
</comment>